<protein>
    <recommendedName>
        <fullName evidence="3">Phytanoyl-CoA dioxygenase</fullName>
    </recommendedName>
</protein>
<evidence type="ECO:0000313" key="2">
    <source>
        <dbReference type="Proteomes" id="UP000178774"/>
    </source>
</evidence>
<name>A0A1G2HS92_9BACT</name>
<dbReference type="Pfam" id="PF05721">
    <property type="entry name" value="PhyH"/>
    <property type="match status" value="1"/>
</dbReference>
<evidence type="ECO:0000313" key="1">
    <source>
        <dbReference type="EMBL" id="OGZ65295.1"/>
    </source>
</evidence>
<accession>A0A1G2HS92</accession>
<dbReference type="InterPro" id="IPR008775">
    <property type="entry name" value="Phytyl_CoA_dOase-like"/>
</dbReference>
<comment type="caution">
    <text evidence="1">The sequence shown here is derived from an EMBL/GenBank/DDBJ whole genome shotgun (WGS) entry which is preliminary data.</text>
</comment>
<dbReference type="Gene3D" id="2.60.120.620">
    <property type="entry name" value="q2cbj1_9rhob like domain"/>
    <property type="match status" value="1"/>
</dbReference>
<proteinExistence type="predicted"/>
<reference evidence="1 2" key="1">
    <citation type="journal article" date="2016" name="Nat. Commun.">
        <title>Thousands of microbial genomes shed light on interconnected biogeochemical processes in an aquifer system.</title>
        <authorList>
            <person name="Anantharaman K."/>
            <person name="Brown C.T."/>
            <person name="Hug L.A."/>
            <person name="Sharon I."/>
            <person name="Castelle C.J."/>
            <person name="Probst A.J."/>
            <person name="Thomas B.C."/>
            <person name="Singh A."/>
            <person name="Wilkins M.J."/>
            <person name="Karaoz U."/>
            <person name="Brodie E.L."/>
            <person name="Williams K.H."/>
            <person name="Hubbard S.S."/>
            <person name="Banfield J.F."/>
        </authorList>
    </citation>
    <scope>NUCLEOTIDE SEQUENCE [LARGE SCALE GENOMIC DNA]</scope>
</reference>
<dbReference type="EMBL" id="MHOP01000024">
    <property type="protein sequence ID" value="OGZ65295.1"/>
    <property type="molecule type" value="Genomic_DNA"/>
</dbReference>
<gene>
    <name evidence="1" type="ORF">A2822_04520</name>
</gene>
<sequence>MVMNELNEGTGFITNLKLSTSELATIRNFINKSYHDNLKNKYQDNYSLFLNCPIEEYHKSAHMINHSEAWPKPVRIFSKEQVDAIKKFSIFSVLSKVLGEFSATDLCPVNGHLGREDIYWRLVRPFEKSDAALMHADYWFWQRSKYSLPKGKQMLKAWIAVYCEPGKAGLMVVPHSQKQEYEFTIGEYGKATTVKDVSDKATVIPTNPGDIIIFHDKLLHAGVVGTNDRTRVSIEISILVDKKN</sequence>
<evidence type="ECO:0008006" key="3">
    <source>
        <dbReference type="Google" id="ProtNLM"/>
    </source>
</evidence>
<dbReference type="GO" id="GO:0016706">
    <property type="term" value="F:2-oxoglutarate-dependent dioxygenase activity"/>
    <property type="evidence" value="ECO:0007669"/>
    <property type="project" value="UniProtKB-ARBA"/>
</dbReference>
<dbReference type="Proteomes" id="UP000178774">
    <property type="component" value="Unassembled WGS sequence"/>
</dbReference>
<dbReference type="AlphaFoldDB" id="A0A1G2HS92"/>
<dbReference type="SUPFAM" id="SSF51197">
    <property type="entry name" value="Clavaminate synthase-like"/>
    <property type="match status" value="1"/>
</dbReference>
<organism evidence="1 2">
    <name type="scientific">Candidatus Staskawiczbacteria bacterium RIFCSPHIGHO2_01_FULL_41_41</name>
    <dbReference type="NCBI Taxonomy" id="1802203"/>
    <lineage>
        <taxon>Bacteria</taxon>
        <taxon>Candidatus Staskawicziibacteriota</taxon>
    </lineage>
</organism>